<evidence type="ECO:0000256" key="1">
    <source>
        <dbReference type="ARBA" id="ARBA00005750"/>
    </source>
</evidence>
<evidence type="ECO:0000256" key="3">
    <source>
        <dbReference type="ARBA" id="ARBA00022801"/>
    </source>
</evidence>
<dbReference type="Proteomes" id="UP001172911">
    <property type="component" value="Unassembled WGS sequence"/>
</dbReference>
<dbReference type="PANTHER" id="PTHR39181:SF1">
    <property type="entry name" value="TYROSINE-PROTEIN PHOSPHATASE YWQE"/>
    <property type="match status" value="1"/>
</dbReference>
<dbReference type="GO" id="GO:0004725">
    <property type="term" value="F:protein tyrosine phosphatase activity"/>
    <property type="evidence" value="ECO:0007669"/>
    <property type="project" value="UniProtKB-EC"/>
</dbReference>
<organism evidence="6 7">
    <name type="scientific">Desulforamulus aquiferis</name>
    <dbReference type="NCBI Taxonomy" id="1397668"/>
    <lineage>
        <taxon>Bacteria</taxon>
        <taxon>Bacillati</taxon>
        <taxon>Bacillota</taxon>
        <taxon>Clostridia</taxon>
        <taxon>Eubacteriales</taxon>
        <taxon>Peptococcaceae</taxon>
        <taxon>Desulforamulus</taxon>
    </lineage>
</organism>
<gene>
    <name evidence="6" type="ORF">P6N53_06595</name>
</gene>
<dbReference type="SUPFAM" id="SSF89550">
    <property type="entry name" value="PHP domain-like"/>
    <property type="match status" value="1"/>
</dbReference>
<dbReference type="PANTHER" id="PTHR39181">
    <property type="entry name" value="TYROSINE-PROTEIN PHOSPHATASE YWQE"/>
    <property type="match status" value="1"/>
</dbReference>
<dbReference type="Gene3D" id="3.20.20.140">
    <property type="entry name" value="Metal-dependent hydrolases"/>
    <property type="match status" value="1"/>
</dbReference>
<accession>A0AAW7ZBR7</accession>
<dbReference type="GO" id="GO:0030145">
    <property type="term" value="F:manganese ion binding"/>
    <property type="evidence" value="ECO:0007669"/>
    <property type="project" value="InterPro"/>
</dbReference>
<protein>
    <recommendedName>
        <fullName evidence="2">protein-tyrosine-phosphatase</fullName>
        <ecNumber evidence="2">3.1.3.48</ecNumber>
    </recommendedName>
</protein>
<dbReference type="AlphaFoldDB" id="A0AAW7ZBR7"/>
<comment type="catalytic activity">
    <reaction evidence="5">
        <text>O-phospho-L-tyrosyl-[protein] + H2O = L-tyrosyl-[protein] + phosphate</text>
        <dbReference type="Rhea" id="RHEA:10684"/>
        <dbReference type="Rhea" id="RHEA-COMP:10136"/>
        <dbReference type="Rhea" id="RHEA-COMP:20101"/>
        <dbReference type="ChEBI" id="CHEBI:15377"/>
        <dbReference type="ChEBI" id="CHEBI:43474"/>
        <dbReference type="ChEBI" id="CHEBI:46858"/>
        <dbReference type="ChEBI" id="CHEBI:61978"/>
        <dbReference type="EC" id="3.1.3.48"/>
    </reaction>
</comment>
<evidence type="ECO:0000313" key="6">
    <source>
        <dbReference type="EMBL" id="MDO7786888.1"/>
    </source>
</evidence>
<dbReference type="InterPro" id="IPR016667">
    <property type="entry name" value="Caps_polysacc_synth_CpsB/CapC"/>
</dbReference>
<evidence type="ECO:0000256" key="4">
    <source>
        <dbReference type="ARBA" id="ARBA00022912"/>
    </source>
</evidence>
<keyword evidence="7" id="KW-1185">Reference proteome</keyword>
<comment type="similarity">
    <text evidence="1">Belongs to the metallo-dependent hydrolases superfamily. CpsB/CapC family.</text>
</comment>
<reference evidence="6" key="1">
    <citation type="journal article" date="2023" name="J. Hazard. Mater.">
        <title>Anaerobic biodegradation of pyrene and benzo[a]pyrene by a new sulfate-reducing Desulforamulus aquiferis strain DSA.</title>
        <authorList>
            <person name="Zhang Z."/>
            <person name="Sun J."/>
            <person name="Gong X."/>
            <person name="Wang C."/>
            <person name="Wang H."/>
        </authorList>
    </citation>
    <scope>NUCLEOTIDE SEQUENCE</scope>
    <source>
        <strain evidence="6">DSA</strain>
    </source>
</reference>
<evidence type="ECO:0000256" key="2">
    <source>
        <dbReference type="ARBA" id="ARBA00013064"/>
    </source>
</evidence>
<proteinExistence type="inferred from homology"/>
<comment type="caution">
    <text evidence="6">The sequence shown here is derived from an EMBL/GenBank/DDBJ whole genome shotgun (WGS) entry which is preliminary data.</text>
</comment>
<dbReference type="PIRSF" id="PIRSF016557">
    <property type="entry name" value="Caps_synth_CpsB"/>
    <property type="match status" value="1"/>
</dbReference>
<name>A0AAW7ZBR7_9FIRM</name>
<evidence type="ECO:0000256" key="5">
    <source>
        <dbReference type="ARBA" id="ARBA00051722"/>
    </source>
</evidence>
<dbReference type="EC" id="3.1.3.48" evidence="2"/>
<sequence>MIDIHCHILPCLDDGPESMELSLEMARTAVKEGVTAVIATPHCISGVFYNERKDVVPVMEAFKHRLNMEGIALDIYPGLEIRLEPNIAAKVADRQLLSLCDQGKYLLVELPLSSVPPNTGQVVFECMLKGIRPIIAHPERNKEIIENPQLLFKMLEKGCLVQITSGSITGDFGSGVQNFTKEILKHGWVHFVASDAHHPIKRPLKLKEARLVTAQLSSEDNAKLLFEENPLKVIRGETIENHEVLPFPKGRSSIKKRKGFWSALWKSINKRW</sequence>
<dbReference type="Pfam" id="PF19567">
    <property type="entry name" value="CpsB_CapC"/>
    <property type="match status" value="1"/>
</dbReference>
<reference evidence="6" key="2">
    <citation type="submission" date="2023-03" db="EMBL/GenBank/DDBJ databases">
        <authorList>
            <person name="Zhang Z."/>
        </authorList>
    </citation>
    <scope>NUCLEOTIDE SEQUENCE</scope>
    <source>
        <strain evidence="6">DSA</strain>
    </source>
</reference>
<keyword evidence="3" id="KW-0378">Hydrolase</keyword>
<keyword evidence="4" id="KW-0904">Protein phosphatase</keyword>
<dbReference type="InterPro" id="IPR016195">
    <property type="entry name" value="Pol/histidinol_Pase-like"/>
</dbReference>
<dbReference type="EMBL" id="JARPTC010000008">
    <property type="protein sequence ID" value="MDO7786888.1"/>
    <property type="molecule type" value="Genomic_DNA"/>
</dbReference>
<evidence type="ECO:0000313" key="7">
    <source>
        <dbReference type="Proteomes" id="UP001172911"/>
    </source>
</evidence>